<name>A0A4Q1HH56_9BURK</name>
<keyword evidence="3" id="KW-1185">Reference proteome</keyword>
<evidence type="ECO:0000313" key="2">
    <source>
        <dbReference type="EMBL" id="RXN85897.1"/>
    </source>
</evidence>
<keyword evidence="1" id="KW-1133">Transmembrane helix</keyword>
<accession>A0A4Q1HH56</accession>
<reference evidence="2 3" key="1">
    <citation type="journal article" date="2017" name="Int. J. Syst. Evol. Microbiol.">
        <title>Achromobacter aloeverae sp. nov., isolated from the root of Aloe vera (L.) Burm.f.</title>
        <authorList>
            <person name="Kuncharoen N."/>
            <person name="Muramatsu Y."/>
            <person name="Shibata C."/>
            <person name="Kamakura Y."/>
            <person name="Nakagawa Y."/>
            <person name="Tanasupawat S."/>
        </authorList>
    </citation>
    <scope>NUCLEOTIDE SEQUENCE [LARGE SCALE GENOMIC DNA]</scope>
    <source>
        <strain evidence="2 3">AVA-1</strain>
    </source>
</reference>
<keyword evidence="1" id="KW-0472">Membrane</keyword>
<proteinExistence type="predicted"/>
<organism evidence="2 3">
    <name type="scientific">Achromobacter aloeverae</name>
    <dbReference type="NCBI Taxonomy" id="1750518"/>
    <lineage>
        <taxon>Bacteria</taxon>
        <taxon>Pseudomonadati</taxon>
        <taxon>Pseudomonadota</taxon>
        <taxon>Betaproteobacteria</taxon>
        <taxon>Burkholderiales</taxon>
        <taxon>Alcaligenaceae</taxon>
        <taxon>Achromobacter</taxon>
    </lineage>
</organism>
<comment type="caution">
    <text evidence="2">The sequence shown here is derived from an EMBL/GenBank/DDBJ whole genome shotgun (WGS) entry which is preliminary data.</text>
</comment>
<dbReference type="EMBL" id="PYAL01000006">
    <property type="protein sequence ID" value="RXN85897.1"/>
    <property type="molecule type" value="Genomic_DNA"/>
</dbReference>
<keyword evidence="1" id="KW-0812">Transmembrane</keyword>
<dbReference type="AlphaFoldDB" id="A0A4Q1HH56"/>
<evidence type="ECO:0000313" key="3">
    <source>
        <dbReference type="Proteomes" id="UP000290849"/>
    </source>
</evidence>
<dbReference type="RefSeq" id="WP_129152070.1">
    <property type="nucleotide sequence ID" value="NZ_JBHSDO010000017.1"/>
</dbReference>
<evidence type="ECO:0000256" key="1">
    <source>
        <dbReference type="SAM" id="Phobius"/>
    </source>
</evidence>
<dbReference type="Proteomes" id="UP000290849">
    <property type="component" value="Unassembled WGS sequence"/>
</dbReference>
<protein>
    <submittedName>
        <fullName evidence="2">Uncharacterized protein</fullName>
    </submittedName>
</protein>
<sequence length="74" mass="8161">MSEIFEAIKDFSRDRHEWAVELELRSPALRASHPSAADRVTGGQADTRGFLGLLLPMLVAWVVMVIAAVLAIWA</sequence>
<feature type="transmembrane region" description="Helical" evidence="1">
    <location>
        <begin position="50"/>
        <end position="73"/>
    </location>
</feature>
<gene>
    <name evidence="2" type="ORF">C7R54_19195</name>
</gene>